<dbReference type="GO" id="GO:0006950">
    <property type="term" value="P:response to stress"/>
    <property type="evidence" value="ECO:0007669"/>
    <property type="project" value="TreeGrafter"/>
</dbReference>
<evidence type="ECO:0000313" key="2">
    <source>
        <dbReference type="EMBL" id="NUU29283.1"/>
    </source>
</evidence>
<dbReference type="RefSeq" id="WP_175326598.1">
    <property type="nucleotide sequence ID" value="NZ_BAAAWP010000001.1"/>
</dbReference>
<evidence type="ECO:0000259" key="1">
    <source>
        <dbReference type="PROSITE" id="PS50995"/>
    </source>
</evidence>
<dbReference type="Proteomes" id="UP000539146">
    <property type="component" value="Unassembled WGS sequence"/>
</dbReference>
<feature type="domain" description="HTH marR-type" evidence="1">
    <location>
        <begin position="13"/>
        <end position="152"/>
    </location>
</feature>
<dbReference type="SMART" id="SM00347">
    <property type="entry name" value="HTH_MARR"/>
    <property type="match status" value="1"/>
</dbReference>
<dbReference type="PANTHER" id="PTHR33164:SF43">
    <property type="entry name" value="HTH-TYPE TRANSCRIPTIONAL REPRESSOR YETL"/>
    <property type="match status" value="1"/>
</dbReference>
<protein>
    <submittedName>
        <fullName evidence="2">MarR family transcriptional regulator</fullName>
    </submittedName>
</protein>
<dbReference type="InterPro" id="IPR036388">
    <property type="entry name" value="WH-like_DNA-bd_sf"/>
</dbReference>
<comment type="caution">
    <text evidence="2">The sequence shown here is derived from an EMBL/GenBank/DDBJ whole genome shotgun (WGS) entry which is preliminary data.</text>
</comment>
<accession>A0A850E0W4</accession>
<dbReference type="Pfam" id="PF12802">
    <property type="entry name" value="MarR_2"/>
    <property type="match status" value="1"/>
</dbReference>
<dbReference type="EMBL" id="JABMCG010000123">
    <property type="protein sequence ID" value="NUU29283.1"/>
    <property type="molecule type" value="Genomic_DNA"/>
</dbReference>
<evidence type="ECO:0000313" key="3">
    <source>
        <dbReference type="Proteomes" id="UP000539146"/>
    </source>
</evidence>
<organism evidence="2 3">
    <name type="scientific">Curtobacterium citreum</name>
    <dbReference type="NCBI Taxonomy" id="2036"/>
    <lineage>
        <taxon>Bacteria</taxon>
        <taxon>Bacillati</taxon>
        <taxon>Actinomycetota</taxon>
        <taxon>Actinomycetes</taxon>
        <taxon>Micrococcales</taxon>
        <taxon>Microbacteriaceae</taxon>
        <taxon>Curtobacterium</taxon>
    </lineage>
</organism>
<dbReference type="SUPFAM" id="SSF46785">
    <property type="entry name" value="Winged helix' DNA-binding domain"/>
    <property type="match status" value="1"/>
</dbReference>
<dbReference type="AlphaFoldDB" id="A0A850E0W4"/>
<sequence length="152" mass="15885">MSSDFSVTHDDVDAIAAWTVVRAARELARRLDEELAPLGLTPVGFGALVQLAAAEELNQAELARAVGVRAQSMGSLVEALATRGLVARGAAPGRGRASRLHLTDAGRELLAAAWPRIRASNAWFPDGGESVARTLRPFTTDGTVSGRADGLA</sequence>
<dbReference type="InterPro" id="IPR036390">
    <property type="entry name" value="WH_DNA-bd_sf"/>
</dbReference>
<gene>
    <name evidence="2" type="ORF">HP467_14400</name>
</gene>
<dbReference type="PROSITE" id="PS50995">
    <property type="entry name" value="HTH_MARR_2"/>
    <property type="match status" value="1"/>
</dbReference>
<proteinExistence type="predicted"/>
<name>A0A850E0W4_9MICO</name>
<dbReference type="GO" id="GO:0003700">
    <property type="term" value="F:DNA-binding transcription factor activity"/>
    <property type="evidence" value="ECO:0007669"/>
    <property type="project" value="InterPro"/>
</dbReference>
<dbReference type="InterPro" id="IPR000835">
    <property type="entry name" value="HTH_MarR-typ"/>
</dbReference>
<dbReference type="InterPro" id="IPR039422">
    <property type="entry name" value="MarR/SlyA-like"/>
</dbReference>
<reference evidence="2 3" key="1">
    <citation type="submission" date="2020-05" db="EMBL/GenBank/DDBJ databases">
        <title>Genome Sequencing of Type Strains.</title>
        <authorList>
            <person name="Lemaire J.F."/>
            <person name="Inderbitzin P."/>
            <person name="Gregorio O.A."/>
            <person name="Collins S.B."/>
            <person name="Wespe N."/>
            <person name="Knight-Connoni V."/>
        </authorList>
    </citation>
    <scope>NUCLEOTIDE SEQUENCE [LARGE SCALE GENOMIC DNA]</scope>
    <source>
        <strain evidence="2 3">DSM 20512</strain>
    </source>
</reference>
<dbReference type="Gene3D" id="1.10.10.10">
    <property type="entry name" value="Winged helix-like DNA-binding domain superfamily/Winged helix DNA-binding domain"/>
    <property type="match status" value="1"/>
</dbReference>
<dbReference type="PANTHER" id="PTHR33164">
    <property type="entry name" value="TRANSCRIPTIONAL REGULATOR, MARR FAMILY"/>
    <property type="match status" value="1"/>
</dbReference>